<dbReference type="PROSITE" id="PS00934">
    <property type="entry name" value="GLYOXALASE_I_1"/>
    <property type="match status" value="1"/>
</dbReference>
<dbReference type="KEGG" id="naf:GQ61_03020"/>
<dbReference type="SUPFAM" id="SSF54593">
    <property type="entry name" value="Glyoxalase/Bleomycin resistance protein/Dihydroxybiphenyl dioxygenase"/>
    <property type="match status" value="1"/>
</dbReference>
<dbReference type="InterPro" id="IPR018146">
    <property type="entry name" value="Glyoxalase_1_CS"/>
</dbReference>
<evidence type="ECO:0000313" key="3">
    <source>
        <dbReference type="EMBL" id="ARN84465.1"/>
    </source>
</evidence>
<gene>
    <name evidence="3" type="ORF">GQ61_03020</name>
</gene>
<name>A0A1W6N3N4_9PROT</name>
<dbReference type="PANTHER" id="PTHR36113">
    <property type="entry name" value="LYASE, PUTATIVE-RELATED-RELATED"/>
    <property type="match status" value="1"/>
</dbReference>
<evidence type="ECO:0000256" key="1">
    <source>
        <dbReference type="ARBA" id="ARBA00022723"/>
    </source>
</evidence>
<organism evidence="3 4">
    <name type="scientific">Candidatus Nucleicultrix amoebiphila FS5</name>
    <dbReference type="NCBI Taxonomy" id="1414854"/>
    <lineage>
        <taxon>Bacteria</taxon>
        <taxon>Pseudomonadati</taxon>
        <taxon>Pseudomonadota</taxon>
        <taxon>Alphaproteobacteria</taxon>
        <taxon>Holosporales</taxon>
        <taxon>Candidatus Nucleicultricaceae</taxon>
        <taxon>Candidatus Nucleicultrix</taxon>
    </lineage>
</organism>
<dbReference type="CDD" id="cd07244">
    <property type="entry name" value="FosA"/>
    <property type="match status" value="1"/>
</dbReference>
<feature type="domain" description="VOC" evidence="2">
    <location>
        <begin position="4"/>
        <end position="114"/>
    </location>
</feature>
<dbReference type="Proteomes" id="UP000237351">
    <property type="component" value="Chromosome"/>
</dbReference>
<dbReference type="EMBL" id="CP008743">
    <property type="protein sequence ID" value="ARN84465.1"/>
    <property type="molecule type" value="Genomic_DNA"/>
</dbReference>
<protein>
    <submittedName>
        <fullName evidence="3">Glutathione transferase</fullName>
    </submittedName>
</protein>
<dbReference type="RefSeq" id="WP_085783862.1">
    <property type="nucleotide sequence ID" value="NZ_CP008743.1"/>
</dbReference>
<dbReference type="GO" id="GO:0046872">
    <property type="term" value="F:metal ion binding"/>
    <property type="evidence" value="ECO:0007669"/>
    <property type="project" value="UniProtKB-KW"/>
</dbReference>
<keyword evidence="4" id="KW-1185">Reference proteome</keyword>
<dbReference type="PANTHER" id="PTHR36113:SF6">
    <property type="entry name" value="FOSFOMYCIN RESISTANCE PROTEIN FOSX"/>
    <property type="match status" value="1"/>
</dbReference>
<reference evidence="3 4" key="1">
    <citation type="submission" date="2014-06" db="EMBL/GenBank/DDBJ databases">
        <title>The genome of the endonuclear symbiont Nucleicultrix amoebiphila.</title>
        <authorList>
            <person name="Schulz F."/>
            <person name="Horn M."/>
        </authorList>
    </citation>
    <scope>NUCLEOTIDE SEQUENCE [LARGE SCALE GENOMIC DNA]</scope>
    <source>
        <strain evidence="3 4">FS5</strain>
    </source>
</reference>
<dbReference type="InterPro" id="IPR004360">
    <property type="entry name" value="Glyas_Fos-R_dOase_dom"/>
</dbReference>
<proteinExistence type="predicted"/>
<dbReference type="InterPro" id="IPR037523">
    <property type="entry name" value="VOC_core"/>
</dbReference>
<accession>A0A1W6N3N4</accession>
<evidence type="ECO:0000259" key="2">
    <source>
        <dbReference type="PROSITE" id="PS51819"/>
    </source>
</evidence>
<dbReference type="InterPro" id="IPR029068">
    <property type="entry name" value="Glyas_Bleomycin-R_OHBP_Dase"/>
</dbReference>
<dbReference type="GO" id="GO:0016740">
    <property type="term" value="F:transferase activity"/>
    <property type="evidence" value="ECO:0007669"/>
    <property type="project" value="UniProtKB-KW"/>
</dbReference>
<dbReference type="GO" id="GO:0004462">
    <property type="term" value="F:lactoylglutathione lyase activity"/>
    <property type="evidence" value="ECO:0007669"/>
    <property type="project" value="InterPro"/>
</dbReference>
<dbReference type="PROSITE" id="PS51819">
    <property type="entry name" value="VOC"/>
    <property type="match status" value="1"/>
</dbReference>
<dbReference type="AlphaFoldDB" id="A0A1W6N3N4"/>
<dbReference type="OrthoDB" id="9798430at2"/>
<keyword evidence="3" id="KW-0808">Transferase</keyword>
<evidence type="ECO:0000313" key="4">
    <source>
        <dbReference type="Proteomes" id="UP000237351"/>
    </source>
</evidence>
<keyword evidence="1" id="KW-0479">Metal-binding</keyword>
<dbReference type="InterPro" id="IPR051332">
    <property type="entry name" value="Fosfomycin_Res_Enzymes"/>
</dbReference>
<dbReference type="Gene3D" id="3.10.180.10">
    <property type="entry name" value="2,3-Dihydroxybiphenyl 1,2-Dioxygenase, domain 1"/>
    <property type="match status" value="1"/>
</dbReference>
<dbReference type="STRING" id="1414854.GQ61_03020"/>
<sequence length="137" mass="16038">MIQGMNHITLAVADIEKSFHFYKSVLGLKPLVKWDRGAYFLVGKDFWFCLNLDEKRVISPCYTHYAFSVSQDDFYCMAQKIQASNAEMFKENKSPGDSLYFLDPDGHKLEIHVGNWQSRVKEKKIFLGSWKNVEWFV</sequence>
<dbReference type="Pfam" id="PF00903">
    <property type="entry name" value="Glyoxalase"/>
    <property type="match status" value="1"/>
</dbReference>